<evidence type="ECO:0000256" key="1">
    <source>
        <dbReference type="ARBA" id="ARBA00001946"/>
    </source>
</evidence>
<dbReference type="InterPro" id="IPR000086">
    <property type="entry name" value="NUDIX_hydrolase_dom"/>
</dbReference>
<name>A0A841Q5A0_9BACI</name>
<dbReference type="GO" id="GO:0035539">
    <property type="term" value="F:8-oxo-7,8-dihydrodeoxyguanosine triphosphate pyrophosphatase activity"/>
    <property type="evidence" value="ECO:0007669"/>
    <property type="project" value="UniProtKB-EC"/>
</dbReference>
<dbReference type="EC" id="3.6.1.55" evidence="7"/>
<dbReference type="InterPro" id="IPR015797">
    <property type="entry name" value="NUDIX_hydrolase-like_dom_sf"/>
</dbReference>
<evidence type="ECO:0000256" key="4">
    <source>
        <dbReference type="ARBA" id="ARBA00022801"/>
    </source>
</evidence>
<dbReference type="PANTHER" id="PTHR43758:SF2">
    <property type="entry name" value="OXIDIZED PURINE NUCLEOSIDE TRIPHOSPHATE HYDROLASE"/>
    <property type="match status" value="1"/>
</dbReference>
<comment type="caution">
    <text evidence="7">The sequence shown here is derived from an EMBL/GenBank/DDBJ whole genome shotgun (WGS) entry which is preliminary data.</text>
</comment>
<sequence length="152" mass="17865">MQRVTNCILVVDQQILMLKKPRRNWYVAPGGKMEQGEHIKESVKREFKEETGLTLIDPKINGIFTFIIRDEEKVVQEWMLFTFYCENYEGKQLDFCREGELEWVSIEEAVLKPMAEGDRKIFEHAIKSDEILYGTFTYTSDYNLLAASLDPR</sequence>
<comment type="cofactor">
    <cofactor evidence="1">
        <name>Mg(2+)</name>
        <dbReference type="ChEBI" id="CHEBI:18420"/>
    </cofactor>
</comment>
<organism evidence="7 8">
    <name type="scientific">Salirhabdus euzebyi</name>
    <dbReference type="NCBI Taxonomy" id="394506"/>
    <lineage>
        <taxon>Bacteria</taxon>
        <taxon>Bacillati</taxon>
        <taxon>Bacillota</taxon>
        <taxon>Bacilli</taxon>
        <taxon>Bacillales</taxon>
        <taxon>Bacillaceae</taxon>
        <taxon>Salirhabdus</taxon>
    </lineage>
</organism>
<dbReference type="PANTHER" id="PTHR43758">
    <property type="entry name" value="7,8-DIHYDRO-8-OXOGUANINE TRIPHOSPHATASE"/>
    <property type="match status" value="1"/>
</dbReference>
<dbReference type="PROSITE" id="PS51462">
    <property type="entry name" value="NUDIX"/>
    <property type="match status" value="1"/>
</dbReference>
<dbReference type="Pfam" id="PF00293">
    <property type="entry name" value="NUDIX"/>
    <property type="match status" value="1"/>
</dbReference>
<keyword evidence="5" id="KW-0460">Magnesium</keyword>
<dbReference type="SUPFAM" id="SSF55811">
    <property type="entry name" value="Nudix"/>
    <property type="match status" value="1"/>
</dbReference>
<evidence type="ECO:0000256" key="3">
    <source>
        <dbReference type="ARBA" id="ARBA00022723"/>
    </source>
</evidence>
<dbReference type="GO" id="GO:0005737">
    <property type="term" value="C:cytoplasm"/>
    <property type="evidence" value="ECO:0007669"/>
    <property type="project" value="TreeGrafter"/>
</dbReference>
<keyword evidence="3" id="KW-0479">Metal-binding</keyword>
<keyword evidence="4 7" id="KW-0378">Hydrolase</keyword>
<evidence type="ECO:0000259" key="6">
    <source>
        <dbReference type="PROSITE" id="PS51462"/>
    </source>
</evidence>
<evidence type="ECO:0000313" key="7">
    <source>
        <dbReference type="EMBL" id="MBB6453581.1"/>
    </source>
</evidence>
<evidence type="ECO:0000313" key="8">
    <source>
        <dbReference type="Proteomes" id="UP000581688"/>
    </source>
</evidence>
<gene>
    <name evidence="7" type="ORF">HNQ94_002030</name>
</gene>
<proteinExistence type="inferred from homology"/>
<dbReference type="EMBL" id="JACHGH010000005">
    <property type="protein sequence ID" value="MBB6453581.1"/>
    <property type="molecule type" value="Genomic_DNA"/>
</dbReference>
<dbReference type="AlphaFoldDB" id="A0A841Q5A0"/>
<dbReference type="GO" id="GO:0046872">
    <property type="term" value="F:metal ion binding"/>
    <property type="evidence" value="ECO:0007669"/>
    <property type="project" value="UniProtKB-KW"/>
</dbReference>
<evidence type="ECO:0000256" key="5">
    <source>
        <dbReference type="ARBA" id="ARBA00022842"/>
    </source>
</evidence>
<protein>
    <submittedName>
        <fullName evidence="7">8-oxo-dGTP diphosphatase</fullName>
        <ecNumber evidence="7">3.6.1.55</ecNumber>
    </submittedName>
</protein>
<dbReference type="RefSeq" id="WP_174496067.1">
    <property type="nucleotide sequence ID" value="NZ_CADDWK010000006.1"/>
</dbReference>
<accession>A0A841Q5A0</accession>
<feature type="domain" description="Nudix hydrolase" evidence="6">
    <location>
        <begin position="1"/>
        <end position="127"/>
    </location>
</feature>
<comment type="similarity">
    <text evidence="2">Belongs to the Nudix hydrolase family.</text>
</comment>
<dbReference type="Proteomes" id="UP000581688">
    <property type="component" value="Unassembled WGS sequence"/>
</dbReference>
<dbReference type="Gene3D" id="3.90.79.10">
    <property type="entry name" value="Nucleoside Triphosphate Pyrophosphohydrolase"/>
    <property type="match status" value="1"/>
</dbReference>
<reference evidence="7 8" key="1">
    <citation type="submission" date="2020-08" db="EMBL/GenBank/DDBJ databases">
        <title>Genomic Encyclopedia of Type Strains, Phase IV (KMG-IV): sequencing the most valuable type-strain genomes for metagenomic binning, comparative biology and taxonomic classification.</title>
        <authorList>
            <person name="Goeker M."/>
        </authorList>
    </citation>
    <scope>NUCLEOTIDE SEQUENCE [LARGE SCALE GENOMIC DNA]</scope>
    <source>
        <strain evidence="7 8">DSM 19612</strain>
    </source>
</reference>
<dbReference type="CDD" id="cd18875">
    <property type="entry name" value="NUDIX_Hydrolase"/>
    <property type="match status" value="1"/>
</dbReference>
<keyword evidence="8" id="KW-1185">Reference proteome</keyword>
<evidence type="ECO:0000256" key="2">
    <source>
        <dbReference type="ARBA" id="ARBA00005582"/>
    </source>
</evidence>